<accession>A0A1F6EK02</accession>
<gene>
    <name evidence="1" type="ORF">A3A40_03070</name>
</gene>
<comment type="caution">
    <text evidence="1">The sequence shown here is derived from an EMBL/GenBank/DDBJ whole genome shotgun (WGS) entry which is preliminary data.</text>
</comment>
<dbReference type="STRING" id="1798513.A3A40_03070"/>
<proteinExistence type="predicted"/>
<sequence length="149" mass="16547">MGAELVRIAGVEHVKVPFDHGKISAAAGNEDIIGIFHEVVGHIGVDLPFIPAQNDHSREPETIKLSGQKEAKVKLLREFVERLAPLEQGDHRHSEGGFQVDIQKSRHHGTHGGKTIDLNHYVISHQNPNSEEWREFVRGILVEKLAPPA</sequence>
<protein>
    <submittedName>
        <fullName evidence="1">Uncharacterized protein</fullName>
    </submittedName>
</protein>
<organism evidence="1 2">
    <name type="scientific">Candidatus Kaiserbacteria bacterium RIFCSPLOWO2_01_FULL_54_20</name>
    <dbReference type="NCBI Taxonomy" id="1798513"/>
    <lineage>
        <taxon>Bacteria</taxon>
        <taxon>Candidatus Kaiseribacteriota</taxon>
    </lineage>
</organism>
<dbReference type="AlphaFoldDB" id="A0A1F6EK02"/>
<evidence type="ECO:0000313" key="1">
    <source>
        <dbReference type="EMBL" id="OGG73974.1"/>
    </source>
</evidence>
<name>A0A1F6EK02_9BACT</name>
<reference evidence="1 2" key="1">
    <citation type="journal article" date="2016" name="Nat. Commun.">
        <title>Thousands of microbial genomes shed light on interconnected biogeochemical processes in an aquifer system.</title>
        <authorList>
            <person name="Anantharaman K."/>
            <person name="Brown C.T."/>
            <person name="Hug L.A."/>
            <person name="Sharon I."/>
            <person name="Castelle C.J."/>
            <person name="Probst A.J."/>
            <person name="Thomas B.C."/>
            <person name="Singh A."/>
            <person name="Wilkins M.J."/>
            <person name="Karaoz U."/>
            <person name="Brodie E.L."/>
            <person name="Williams K.H."/>
            <person name="Hubbard S.S."/>
            <person name="Banfield J.F."/>
        </authorList>
    </citation>
    <scope>NUCLEOTIDE SEQUENCE [LARGE SCALE GENOMIC DNA]</scope>
</reference>
<evidence type="ECO:0000313" key="2">
    <source>
        <dbReference type="Proteomes" id="UP000178427"/>
    </source>
</evidence>
<dbReference type="EMBL" id="MFMA01000018">
    <property type="protein sequence ID" value="OGG73974.1"/>
    <property type="molecule type" value="Genomic_DNA"/>
</dbReference>
<dbReference type="Proteomes" id="UP000178427">
    <property type="component" value="Unassembled WGS sequence"/>
</dbReference>